<dbReference type="InterPro" id="IPR019587">
    <property type="entry name" value="Polyketide_cyclase/dehydratase"/>
</dbReference>
<accession>A0A1R4H834</accession>
<dbReference type="InterPro" id="IPR023393">
    <property type="entry name" value="START-like_dom_sf"/>
</dbReference>
<sequence>MDINRLAPAIATHELLIKAPAQKIWSLVAEIDHWPKWNPAIKSAKLNGSFDIGTTFNWKSGGITIVSTLQEIQTMTKLVWTGNAIGTRAIHVWSFQSTSDGVLVRTSESFEGWLVKLMRKSMQRTLDESLVAWLNQLKCKAEAG</sequence>
<organism evidence="1 2">
    <name type="scientific">Crenothrix polyspora</name>
    <dbReference type="NCBI Taxonomy" id="360316"/>
    <lineage>
        <taxon>Bacteria</taxon>
        <taxon>Pseudomonadati</taxon>
        <taxon>Pseudomonadota</taxon>
        <taxon>Gammaproteobacteria</taxon>
        <taxon>Methylococcales</taxon>
        <taxon>Crenotrichaceae</taxon>
        <taxon>Crenothrix</taxon>
    </lineage>
</organism>
<gene>
    <name evidence="1" type="ORF">CRENPOLYSF1_230039</name>
</gene>
<dbReference type="EMBL" id="FUKI01000097">
    <property type="protein sequence ID" value="SJM92020.1"/>
    <property type="molecule type" value="Genomic_DNA"/>
</dbReference>
<dbReference type="Proteomes" id="UP000195667">
    <property type="component" value="Unassembled WGS sequence"/>
</dbReference>
<dbReference type="Gene3D" id="3.30.530.20">
    <property type="match status" value="1"/>
</dbReference>
<proteinExistence type="predicted"/>
<evidence type="ECO:0000313" key="1">
    <source>
        <dbReference type="EMBL" id="SJM92020.1"/>
    </source>
</evidence>
<dbReference type="AlphaFoldDB" id="A0A1R4H834"/>
<evidence type="ECO:0000313" key="2">
    <source>
        <dbReference type="Proteomes" id="UP000195667"/>
    </source>
</evidence>
<dbReference type="OrthoDB" id="838646at2"/>
<protein>
    <submittedName>
        <fullName evidence="1">Polyketide cyclase / dehydrase and lipid transport</fullName>
    </submittedName>
</protein>
<name>A0A1R4H834_9GAMM</name>
<keyword evidence="2" id="KW-1185">Reference proteome</keyword>
<dbReference type="Pfam" id="PF10604">
    <property type="entry name" value="Polyketide_cyc2"/>
    <property type="match status" value="1"/>
</dbReference>
<dbReference type="RefSeq" id="WP_087143209.1">
    <property type="nucleotide sequence ID" value="NZ_FUKI01000097.1"/>
</dbReference>
<reference evidence="2" key="1">
    <citation type="submission" date="2017-02" db="EMBL/GenBank/DDBJ databases">
        <authorList>
            <person name="Daims H."/>
        </authorList>
    </citation>
    <scope>NUCLEOTIDE SEQUENCE [LARGE SCALE GENOMIC DNA]</scope>
</reference>
<dbReference type="SUPFAM" id="SSF55961">
    <property type="entry name" value="Bet v1-like"/>
    <property type="match status" value="1"/>
</dbReference>